<sequence>MSSQELWQLGNKVSSNVIIIGALCLLLMNIASFIVKGHEAKITVVYLCALAFVFVLMLLIAERTLKNSHSKGK</sequence>
<organism evidence="2 3">
    <name type="scientific">Parapedobacter composti</name>
    <dbReference type="NCBI Taxonomy" id="623281"/>
    <lineage>
        <taxon>Bacteria</taxon>
        <taxon>Pseudomonadati</taxon>
        <taxon>Bacteroidota</taxon>
        <taxon>Sphingobacteriia</taxon>
        <taxon>Sphingobacteriales</taxon>
        <taxon>Sphingobacteriaceae</taxon>
        <taxon>Parapedobacter</taxon>
    </lineage>
</organism>
<dbReference type="EMBL" id="FOLL01000012">
    <property type="protein sequence ID" value="SFC49203.1"/>
    <property type="molecule type" value="Genomic_DNA"/>
</dbReference>
<proteinExistence type="predicted"/>
<keyword evidence="3" id="KW-1185">Reference proteome</keyword>
<dbReference type="STRING" id="623281.SAMN05421747_112103"/>
<dbReference type="RefSeq" id="WP_170845729.1">
    <property type="nucleotide sequence ID" value="NZ_FOLL01000012.1"/>
</dbReference>
<feature type="transmembrane region" description="Helical" evidence="1">
    <location>
        <begin position="13"/>
        <end position="35"/>
    </location>
</feature>
<evidence type="ECO:0000313" key="2">
    <source>
        <dbReference type="EMBL" id="SFC49203.1"/>
    </source>
</evidence>
<reference evidence="3" key="1">
    <citation type="submission" date="2016-10" db="EMBL/GenBank/DDBJ databases">
        <authorList>
            <person name="Varghese N."/>
            <person name="Submissions S."/>
        </authorList>
    </citation>
    <scope>NUCLEOTIDE SEQUENCE [LARGE SCALE GENOMIC DNA]</scope>
    <source>
        <strain evidence="3">DSM 22900</strain>
    </source>
</reference>
<protein>
    <submittedName>
        <fullName evidence="2">Uncharacterized protein</fullName>
    </submittedName>
</protein>
<dbReference type="AlphaFoldDB" id="A0A1I1JTP6"/>
<evidence type="ECO:0000256" key="1">
    <source>
        <dbReference type="SAM" id="Phobius"/>
    </source>
</evidence>
<gene>
    <name evidence="2" type="ORF">SAMN05421747_112103</name>
</gene>
<accession>A0A1I1JTP6</accession>
<keyword evidence="1" id="KW-0472">Membrane</keyword>
<keyword evidence="1" id="KW-0812">Transmembrane</keyword>
<dbReference type="Proteomes" id="UP000199577">
    <property type="component" value="Unassembled WGS sequence"/>
</dbReference>
<evidence type="ECO:0000313" key="3">
    <source>
        <dbReference type="Proteomes" id="UP000199577"/>
    </source>
</evidence>
<keyword evidence="1" id="KW-1133">Transmembrane helix</keyword>
<name>A0A1I1JTP6_9SPHI</name>
<feature type="transmembrane region" description="Helical" evidence="1">
    <location>
        <begin position="42"/>
        <end position="61"/>
    </location>
</feature>